<dbReference type="InterPro" id="IPR032675">
    <property type="entry name" value="LRR_dom_sf"/>
</dbReference>
<evidence type="ECO:0000256" key="8">
    <source>
        <dbReference type="ARBA" id="ARBA00022840"/>
    </source>
</evidence>
<dbReference type="Pfam" id="PF00560">
    <property type="entry name" value="LRR_1"/>
    <property type="match status" value="4"/>
</dbReference>
<evidence type="ECO:0000313" key="16">
    <source>
        <dbReference type="EMBL" id="KAF5947797.1"/>
    </source>
</evidence>
<dbReference type="GO" id="GO:0016020">
    <property type="term" value="C:membrane"/>
    <property type="evidence" value="ECO:0007669"/>
    <property type="project" value="UniProtKB-SubCell"/>
</dbReference>
<organism evidence="16 17">
    <name type="scientific">Camellia sinensis</name>
    <name type="common">Tea plant</name>
    <name type="synonym">Thea sinensis</name>
    <dbReference type="NCBI Taxonomy" id="4442"/>
    <lineage>
        <taxon>Eukaryota</taxon>
        <taxon>Viridiplantae</taxon>
        <taxon>Streptophyta</taxon>
        <taxon>Embryophyta</taxon>
        <taxon>Tracheophyta</taxon>
        <taxon>Spermatophyta</taxon>
        <taxon>Magnoliopsida</taxon>
        <taxon>eudicotyledons</taxon>
        <taxon>Gunneridae</taxon>
        <taxon>Pentapetalae</taxon>
        <taxon>asterids</taxon>
        <taxon>Ericales</taxon>
        <taxon>Theaceae</taxon>
        <taxon>Camellia</taxon>
    </lineage>
</organism>
<dbReference type="FunFam" id="1.10.510.10:FF:000480">
    <property type="entry name" value="Pollen receptor-like kinase 1"/>
    <property type="match status" value="1"/>
</dbReference>
<feature type="region of interest" description="Disordered" evidence="13">
    <location>
        <begin position="509"/>
        <end position="534"/>
    </location>
</feature>
<dbReference type="PANTHER" id="PTHR48008">
    <property type="entry name" value="LEUCINE-RICH REPEAT RECEPTOR-LIKE PROTEIN KINASE IMK3-RELATED"/>
    <property type="match status" value="1"/>
</dbReference>
<dbReference type="FunFam" id="3.30.200.20:FF:000486">
    <property type="entry name" value="Leucine-rich repeat receptor-like protein kinase"/>
    <property type="match status" value="1"/>
</dbReference>
<dbReference type="SUPFAM" id="SSF56112">
    <property type="entry name" value="Protein kinase-like (PK-like)"/>
    <property type="match status" value="1"/>
</dbReference>
<dbReference type="FunFam" id="3.80.10.10:FF:000101">
    <property type="entry name" value="LRR receptor-like serine/threonine-protein kinase ERECTA"/>
    <property type="match status" value="1"/>
</dbReference>
<dbReference type="SUPFAM" id="SSF52047">
    <property type="entry name" value="RNI-like"/>
    <property type="match status" value="1"/>
</dbReference>
<dbReference type="Proteomes" id="UP000593564">
    <property type="component" value="Unassembled WGS sequence"/>
</dbReference>
<feature type="region of interest" description="Disordered" evidence="13">
    <location>
        <begin position="826"/>
        <end position="849"/>
    </location>
</feature>
<dbReference type="AlphaFoldDB" id="A0A7J7H5F3"/>
<evidence type="ECO:0000256" key="1">
    <source>
        <dbReference type="ARBA" id="ARBA00004479"/>
    </source>
</evidence>
<keyword evidence="2" id="KW-0597">Phosphoprotein</keyword>
<dbReference type="SMART" id="SM00369">
    <property type="entry name" value="LRR_TYP"/>
    <property type="match status" value="4"/>
</dbReference>
<dbReference type="PROSITE" id="PS51450">
    <property type="entry name" value="LRR"/>
    <property type="match status" value="2"/>
</dbReference>
<dbReference type="GO" id="GO:0005524">
    <property type="term" value="F:ATP binding"/>
    <property type="evidence" value="ECO:0007669"/>
    <property type="project" value="UniProtKB-KW"/>
</dbReference>
<sequence>MVLVAGNALMMVERWENEKTAIGWSISRWQVVNRCEPPIVGNGGMMECKIGPRPVAARNPPAAYGRPGAGPECKIGPRPVAAQNPPAAHGRPGAGPADYQALQAFKDELVDTKGFLKSWNDTGYGACSGGWAGIKCAQGQVIVIQLPWKVLGGRITEKIGELQALRKLSLHDNAIGGSIPSSLGFLQNLRGIQLFNNRLSGSIPASIGSCPLLQTLDFSNNLLSGSIPESLANSTKLYRLNLSFNSLSGSIPISLTHSPSLIFIALQYNNLSGSIPDSVGKASELQELSLSHNQITGSIPSEIGRLDKLTTLDLSDNAINGSLPISLSNLSSLLVLNLENNHIDNQIPESVNQLQKLKVFNLRKNGLSGHIPATIGNISGLTQLDLAYNNLTGEIPNSIGDLTSLNFFNVSYNNLSGPVPIKLSQKFNSSSFVGNLQLCGYSPSNPCPPLSPPASTPPPPSPKTRAHHRLNTKDIILIAAGALLLLLLLLCCILLCCLIRKKAAAKEKDGEAGGGARAEKGGAPPAGGEAEAGGGEAGGKLVHFDGPLSFAADDLLCATAEIMGKSTYGTVYKATLEDGSQVAVKRLREKITKGQREFETEVNVLGKVRHPNLLALRAYYLGPKGEKLLVFDYMPKGSLASFLHARGPDTPIDWPTRMKIAQGTARGLLYLHTHVNIIHGNLTSSNVLLDEHTKAKISDYGLSRLMTAAANSNVIATAGALGYRAPELSKLKKANTKTDVYSLGVIILELLTGKSPGEAMNGTDLPQWVASVVKEEWTNEVFDLELMSDANAIGDELLNTLKLALHCVDPSPSARPEVQQIVQQLEEIRPLETGPGSSGDDGGAVPSTS</sequence>
<dbReference type="InterPro" id="IPR001611">
    <property type="entry name" value="Leu-rich_rpt"/>
</dbReference>
<gene>
    <name evidence="16" type="ORF">HYC85_013754</name>
</gene>
<evidence type="ECO:0000256" key="4">
    <source>
        <dbReference type="ARBA" id="ARBA00022692"/>
    </source>
</evidence>
<evidence type="ECO:0000256" key="3">
    <source>
        <dbReference type="ARBA" id="ARBA00022614"/>
    </source>
</evidence>
<feature type="region of interest" description="Disordered" evidence="13">
    <location>
        <begin position="447"/>
        <end position="466"/>
    </location>
</feature>
<feature type="compositionally biased region" description="Pro residues" evidence="13">
    <location>
        <begin position="447"/>
        <end position="462"/>
    </location>
</feature>
<dbReference type="PANTHER" id="PTHR48008:SF6">
    <property type="entry name" value="LEUCINE-RICH REPEAT RECEPTOR-LIKE PROTEIN KINASE IMK3-RELATED"/>
    <property type="match status" value="1"/>
</dbReference>
<keyword evidence="6" id="KW-0677">Repeat</keyword>
<dbReference type="PROSITE" id="PS50011">
    <property type="entry name" value="PROTEIN_KINASE_DOM"/>
    <property type="match status" value="1"/>
</dbReference>
<keyword evidence="9 14" id="KW-1133">Transmembrane helix</keyword>
<keyword evidence="11" id="KW-0675">Receptor</keyword>
<dbReference type="GO" id="GO:0006952">
    <property type="term" value="P:defense response"/>
    <property type="evidence" value="ECO:0007669"/>
    <property type="project" value="UniProtKB-ARBA"/>
</dbReference>
<protein>
    <recommendedName>
        <fullName evidence="15">Protein kinase domain-containing protein</fullName>
    </recommendedName>
</protein>
<keyword evidence="7" id="KW-0547">Nucleotide-binding</keyword>
<dbReference type="GO" id="GO:0051707">
    <property type="term" value="P:response to other organism"/>
    <property type="evidence" value="ECO:0007669"/>
    <property type="project" value="UniProtKB-ARBA"/>
</dbReference>
<dbReference type="Gene3D" id="3.30.200.20">
    <property type="entry name" value="Phosphorylase Kinase, domain 1"/>
    <property type="match status" value="1"/>
</dbReference>
<dbReference type="Gene3D" id="3.80.10.10">
    <property type="entry name" value="Ribonuclease Inhibitor"/>
    <property type="match status" value="3"/>
</dbReference>
<keyword evidence="4 14" id="KW-0812">Transmembrane</keyword>
<keyword evidence="3" id="KW-0433">Leucine-rich repeat</keyword>
<evidence type="ECO:0000313" key="17">
    <source>
        <dbReference type="Proteomes" id="UP000593564"/>
    </source>
</evidence>
<evidence type="ECO:0000256" key="12">
    <source>
        <dbReference type="ARBA" id="ARBA00023180"/>
    </source>
</evidence>
<keyword evidence="8" id="KW-0067">ATP-binding</keyword>
<dbReference type="Pfam" id="PF13855">
    <property type="entry name" value="LRR_8"/>
    <property type="match status" value="2"/>
</dbReference>
<evidence type="ECO:0000256" key="2">
    <source>
        <dbReference type="ARBA" id="ARBA00022553"/>
    </source>
</evidence>
<dbReference type="Pfam" id="PF08263">
    <property type="entry name" value="LRRNT_2"/>
    <property type="match status" value="1"/>
</dbReference>
<reference evidence="17" key="1">
    <citation type="journal article" date="2020" name="Nat. Commun.">
        <title>Genome assembly of wild tea tree DASZ reveals pedigree and selection history of tea varieties.</title>
        <authorList>
            <person name="Zhang W."/>
            <person name="Zhang Y."/>
            <person name="Qiu H."/>
            <person name="Guo Y."/>
            <person name="Wan H."/>
            <person name="Zhang X."/>
            <person name="Scossa F."/>
            <person name="Alseekh S."/>
            <person name="Zhang Q."/>
            <person name="Wang P."/>
            <person name="Xu L."/>
            <person name="Schmidt M.H."/>
            <person name="Jia X."/>
            <person name="Li D."/>
            <person name="Zhu A."/>
            <person name="Guo F."/>
            <person name="Chen W."/>
            <person name="Ni D."/>
            <person name="Usadel B."/>
            <person name="Fernie A.R."/>
            <person name="Wen W."/>
        </authorList>
    </citation>
    <scope>NUCLEOTIDE SEQUENCE [LARGE SCALE GENOMIC DNA]</scope>
    <source>
        <strain evidence="17">cv. G240</strain>
    </source>
</reference>
<feature type="domain" description="Protein kinase" evidence="15">
    <location>
        <begin position="557"/>
        <end position="828"/>
    </location>
</feature>
<comment type="subcellular location">
    <subcellularLocation>
        <location evidence="1">Membrane</location>
        <topology evidence="1">Single-pass type I membrane protein</topology>
    </subcellularLocation>
</comment>
<evidence type="ECO:0000259" key="15">
    <source>
        <dbReference type="PROSITE" id="PS50011"/>
    </source>
</evidence>
<dbReference type="InterPro" id="IPR001245">
    <property type="entry name" value="Ser-Thr/Tyr_kinase_cat_dom"/>
</dbReference>
<dbReference type="Gene3D" id="1.10.510.10">
    <property type="entry name" value="Transferase(Phosphotransferase) domain 1"/>
    <property type="match status" value="1"/>
</dbReference>
<evidence type="ECO:0000256" key="11">
    <source>
        <dbReference type="ARBA" id="ARBA00023170"/>
    </source>
</evidence>
<evidence type="ECO:0000256" key="13">
    <source>
        <dbReference type="SAM" id="MobiDB-lite"/>
    </source>
</evidence>
<accession>A0A7J7H5F3</accession>
<feature type="transmembrane region" description="Helical" evidence="14">
    <location>
        <begin position="475"/>
        <end position="499"/>
    </location>
</feature>
<name>A0A7J7H5F3_CAMSI</name>
<evidence type="ECO:0000256" key="6">
    <source>
        <dbReference type="ARBA" id="ARBA00022737"/>
    </source>
</evidence>
<evidence type="ECO:0000256" key="10">
    <source>
        <dbReference type="ARBA" id="ARBA00023136"/>
    </source>
</evidence>
<proteinExistence type="predicted"/>
<keyword evidence="17" id="KW-1185">Reference proteome</keyword>
<dbReference type="CDD" id="cd14066">
    <property type="entry name" value="STKc_IRAK"/>
    <property type="match status" value="1"/>
</dbReference>
<dbReference type="InterPro" id="IPR013210">
    <property type="entry name" value="LRR_N_plant-typ"/>
</dbReference>
<dbReference type="InterPro" id="IPR052451">
    <property type="entry name" value="Ser/Thr_kinase-like"/>
</dbReference>
<dbReference type="EMBL" id="JACBKZ010000006">
    <property type="protein sequence ID" value="KAF5947797.1"/>
    <property type="molecule type" value="Genomic_DNA"/>
</dbReference>
<evidence type="ECO:0000256" key="5">
    <source>
        <dbReference type="ARBA" id="ARBA00022729"/>
    </source>
</evidence>
<keyword evidence="12" id="KW-0325">Glycoprotein</keyword>
<evidence type="ECO:0000256" key="7">
    <source>
        <dbReference type="ARBA" id="ARBA00022741"/>
    </source>
</evidence>
<dbReference type="Pfam" id="PF07714">
    <property type="entry name" value="PK_Tyr_Ser-Thr"/>
    <property type="match status" value="1"/>
</dbReference>
<dbReference type="InterPro" id="IPR011009">
    <property type="entry name" value="Kinase-like_dom_sf"/>
</dbReference>
<comment type="caution">
    <text evidence="16">The sequence shown here is derived from an EMBL/GenBank/DDBJ whole genome shotgun (WGS) entry which is preliminary data.</text>
</comment>
<dbReference type="InterPro" id="IPR003591">
    <property type="entry name" value="Leu-rich_rpt_typical-subtyp"/>
</dbReference>
<dbReference type="GO" id="GO:0004672">
    <property type="term" value="F:protein kinase activity"/>
    <property type="evidence" value="ECO:0007669"/>
    <property type="project" value="InterPro"/>
</dbReference>
<keyword evidence="10 14" id="KW-0472">Membrane</keyword>
<reference evidence="16 17" key="2">
    <citation type="submission" date="2020-07" db="EMBL/GenBank/DDBJ databases">
        <title>Genome assembly of wild tea tree DASZ reveals pedigree and selection history of tea varieties.</title>
        <authorList>
            <person name="Zhang W."/>
        </authorList>
    </citation>
    <scope>NUCLEOTIDE SEQUENCE [LARGE SCALE GENOMIC DNA]</scope>
    <source>
        <strain evidence="17">cv. G240</strain>
        <tissue evidence="16">Leaf</tissue>
    </source>
</reference>
<dbReference type="InterPro" id="IPR000719">
    <property type="entry name" value="Prot_kinase_dom"/>
</dbReference>
<evidence type="ECO:0000256" key="14">
    <source>
        <dbReference type="SAM" id="Phobius"/>
    </source>
</evidence>
<keyword evidence="5" id="KW-0732">Signal</keyword>
<evidence type="ECO:0000256" key="9">
    <source>
        <dbReference type="ARBA" id="ARBA00022989"/>
    </source>
</evidence>
<dbReference type="FunFam" id="3.80.10.10:FF:000095">
    <property type="entry name" value="LRR receptor-like serine/threonine-protein kinase GSO1"/>
    <property type="match status" value="1"/>
</dbReference>